<keyword evidence="2" id="KW-0472">Membrane</keyword>
<proteinExistence type="predicted"/>
<reference evidence="3 4" key="1">
    <citation type="submission" date="2019-02" db="EMBL/GenBank/DDBJ databases">
        <title>Planctomycetal bacteria perform biofilm scaping via a novel small molecule.</title>
        <authorList>
            <person name="Jeske O."/>
            <person name="Boedeker C."/>
            <person name="Wiegand S."/>
            <person name="Breitling P."/>
            <person name="Kallscheuer N."/>
            <person name="Jogler M."/>
            <person name="Rohde M."/>
            <person name="Petersen J."/>
            <person name="Medema M.H."/>
            <person name="Surup F."/>
            <person name="Jogler C."/>
        </authorList>
    </citation>
    <scope>NUCLEOTIDE SEQUENCE [LARGE SCALE GENOMIC DNA]</scope>
    <source>
        <strain evidence="3 4">Mal15</strain>
    </source>
</reference>
<evidence type="ECO:0000256" key="1">
    <source>
        <dbReference type="SAM" id="MobiDB-lite"/>
    </source>
</evidence>
<dbReference type="InterPro" id="IPR011989">
    <property type="entry name" value="ARM-like"/>
</dbReference>
<dbReference type="EMBL" id="CP036264">
    <property type="protein sequence ID" value="QEF96872.1"/>
    <property type="molecule type" value="Genomic_DNA"/>
</dbReference>
<dbReference type="AlphaFoldDB" id="A0A5B9M6X3"/>
<sequence length="384" mass="42099">MIAASRSIPFFRRTIMDDDELERTPNPFSAFAESRNQTRRHFASTAKYLIGAFVLFGIVTAGQVYLQRARLAEIISGFSQLSTAEKLDQLQRLQASGVDGIPGIVAAVVDEKPEVSARSAELLQDLSRQWVTLPADQLAQRRFIFADQLAAVSGKLTDFRDPRWIHVQDLARLAARDLIDSGCAENDATYRRLMQVIAIEIAPPLNPSAQDALAQEKSATDMSAGETTAAGSSRDSIAAADQPLPIDLADNAAAGWTDWPPTSTTPTLYRRTVATLDPMDRSEVMLQQAAESNATAIPEARLLKPRFKPAATLVDQSKQRLTNDTESTSYWITQLGSPSPFVRKGAVTELGKRGDAASLAALRGHFQRETDPKIRQLINSHLER</sequence>
<evidence type="ECO:0008006" key="5">
    <source>
        <dbReference type="Google" id="ProtNLM"/>
    </source>
</evidence>
<name>A0A5B9M6X3_9BACT</name>
<accession>A0A5B9M6X3</accession>
<keyword evidence="4" id="KW-1185">Reference proteome</keyword>
<feature type="compositionally biased region" description="Polar residues" evidence="1">
    <location>
        <begin position="225"/>
        <end position="235"/>
    </location>
</feature>
<organism evidence="3 4">
    <name type="scientific">Stieleria maiorica</name>
    <dbReference type="NCBI Taxonomy" id="2795974"/>
    <lineage>
        <taxon>Bacteria</taxon>
        <taxon>Pseudomonadati</taxon>
        <taxon>Planctomycetota</taxon>
        <taxon>Planctomycetia</taxon>
        <taxon>Pirellulales</taxon>
        <taxon>Pirellulaceae</taxon>
        <taxon>Stieleria</taxon>
    </lineage>
</organism>
<gene>
    <name evidence="3" type="ORF">Mal15_09020</name>
</gene>
<feature type="region of interest" description="Disordered" evidence="1">
    <location>
        <begin position="209"/>
        <end position="236"/>
    </location>
</feature>
<protein>
    <recommendedName>
        <fullName evidence="5">HEAT repeat protein</fullName>
    </recommendedName>
</protein>
<dbReference type="Proteomes" id="UP000321353">
    <property type="component" value="Chromosome"/>
</dbReference>
<keyword evidence="2" id="KW-1133">Transmembrane helix</keyword>
<dbReference type="Gene3D" id="1.25.10.10">
    <property type="entry name" value="Leucine-rich Repeat Variant"/>
    <property type="match status" value="1"/>
</dbReference>
<evidence type="ECO:0000256" key="2">
    <source>
        <dbReference type="SAM" id="Phobius"/>
    </source>
</evidence>
<keyword evidence="2" id="KW-0812">Transmembrane</keyword>
<evidence type="ECO:0000313" key="3">
    <source>
        <dbReference type="EMBL" id="QEF96872.1"/>
    </source>
</evidence>
<evidence type="ECO:0000313" key="4">
    <source>
        <dbReference type="Proteomes" id="UP000321353"/>
    </source>
</evidence>
<feature type="transmembrane region" description="Helical" evidence="2">
    <location>
        <begin position="48"/>
        <end position="66"/>
    </location>
</feature>
<dbReference type="KEGG" id="smam:Mal15_09020"/>